<dbReference type="EC" id="2.1.1.228" evidence="5 15"/>
<dbReference type="SUPFAM" id="SSF75217">
    <property type="entry name" value="alpha/beta knot"/>
    <property type="match status" value="1"/>
</dbReference>
<evidence type="ECO:0000256" key="13">
    <source>
        <dbReference type="ARBA" id="ARBA00033392"/>
    </source>
</evidence>
<evidence type="ECO:0000256" key="16">
    <source>
        <dbReference type="PIRSR" id="PIRSR000386-1"/>
    </source>
</evidence>
<dbReference type="InterPro" id="IPR029028">
    <property type="entry name" value="Alpha/beta_knot_MTases"/>
</dbReference>
<accession>A0A0S8GB16</accession>
<comment type="catalytic activity">
    <reaction evidence="14 15 17">
        <text>guanosine(37) in tRNA + S-adenosyl-L-methionine = N(1)-methylguanosine(37) in tRNA + S-adenosyl-L-homocysteine + H(+)</text>
        <dbReference type="Rhea" id="RHEA:36899"/>
        <dbReference type="Rhea" id="RHEA-COMP:10145"/>
        <dbReference type="Rhea" id="RHEA-COMP:10147"/>
        <dbReference type="ChEBI" id="CHEBI:15378"/>
        <dbReference type="ChEBI" id="CHEBI:57856"/>
        <dbReference type="ChEBI" id="CHEBI:59789"/>
        <dbReference type="ChEBI" id="CHEBI:73542"/>
        <dbReference type="ChEBI" id="CHEBI:74269"/>
        <dbReference type="EC" id="2.1.1.228"/>
    </reaction>
</comment>
<dbReference type="NCBIfam" id="TIGR00088">
    <property type="entry name" value="trmD"/>
    <property type="match status" value="1"/>
</dbReference>
<reference evidence="19 20" key="1">
    <citation type="journal article" date="2015" name="Microbiome">
        <title>Genomic resolution of linkages in carbon, nitrogen, and sulfur cycling among widespread estuary sediment bacteria.</title>
        <authorList>
            <person name="Baker B.J."/>
            <person name="Lazar C.S."/>
            <person name="Teske A.P."/>
            <person name="Dick G.J."/>
        </authorList>
    </citation>
    <scope>NUCLEOTIDE SEQUENCE [LARGE SCALE GENOMIC DNA]</scope>
    <source>
        <strain evidence="19">SM23_60</strain>
    </source>
</reference>
<keyword evidence="10 15" id="KW-0949">S-adenosyl-L-methionine</keyword>
<comment type="caution">
    <text evidence="19">The sequence shown here is derived from an EMBL/GenBank/DDBJ whole genome shotgun (WGS) entry which is preliminary data.</text>
</comment>
<evidence type="ECO:0000256" key="4">
    <source>
        <dbReference type="ARBA" id="ARBA00011738"/>
    </source>
</evidence>
<dbReference type="PANTHER" id="PTHR46417">
    <property type="entry name" value="TRNA (GUANINE-N(1)-)-METHYLTRANSFERASE"/>
    <property type="match status" value="1"/>
</dbReference>
<evidence type="ECO:0000256" key="17">
    <source>
        <dbReference type="RuleBase" id="RU003464"/>
    </source>
</evidence>
<dbReference type="PATRIC" id="fig|1703780.3.peg.926"/>
<dbReference type="GO" id="GO:0005829">
    <property type="term" value="C:cytosol"/>
    <property type="evidence" value="ECO:0007669"/>
    <property type="project" value="TreeGrafter"/>
</dbReference>
<dbReference type="InterPro" id="IPR029026">
    <property type="entry name" value="tRNA_m1G_MTases_N"/>
</dbReference>
<dbReference type="Proteomes" id="UP000051096">
    <property type="component" value="Unassembled WGS sequence"/>
</dbReference>
<name>A0A0S8GB16_UNCW3</name>
<evidence type="ECO:0000256" key="12">
    <source>
        <dbReference type="ARBA" id="ARBA00029736"/>
    </source>
</evidence>
<evidence type="ECO:0000313" key="20">
    <source>
        <dbReference type="Proteomes" id="UP000051096"/>
    </source>
</evidence>
<evidence type="ECO:0000256" key="2">
    <source>
        <dbReference type="ARBA" id="ARBA00004496"/>
    </source>
</evidence>
<evidence type="ECO:0000256" key="9">
    <source>
        <dbReference type="ARBA" id="ARBA00022679"/>
    </source>
</evidence>
<evidence type="ECO:0000256" key="8">
    <source>
        <dbReference type="ARBA" id="ARBA00022603"/>
    </source>
</evidence>
<evidence type="ECO:0000256" key="3">
    <source>
        <dbReference type="ARBA" id="ARBA00007630"/>
    </source>
</evidence>
<protein>
    <recommendedName>
        <fullName evidence="6 15">tRNA (guanine-N(1)-)-methyltransferase</fullName>
        <ecNumber evidence="5 15">2.1.1.228</ecNumber>
    </recommendedName>
    <alternativeName>
        <fullName evidence="12 15">M1G-methyltransferase</fullName>
    </alternativeName>
    <alternativeName>
        <fullName evidence="13 15">tRNA [GM37] methyltransferase</fullName>
    </alternativeName>
</protein>
<evidence type="ECO:0000256" key="14">
    <source>
        <dbReference type="ARBA" id="ARBA00047783"/>
    </source>
</evidence>
<dbReference type="PIRSF" id="PIRSF000386">
    <property type="entry name" value="tRNA_mtase"/>
    <property type="match status" value="1"/>
</dbReference>
<dbReference type="Gene3D" id="1.10.1270.20">
    <property type="entry name" value="tRNA(m1g37)methyltransferase, domain 2"/>
    <property type="match status" value="1"/>
</dbReference>
<comment type="function">
    <text evidence="1 15 17">Specifically methylates guanosine-37 in various tRNAs.</text>
</comment>
<dbReference type="InterPro" id="IPR002649">
    <property type="entry name" value="tRNA_m1G_MeTrfase_TrmD"/>
</dbReference>
<keyword evidence="7 15" id="KW-0963">Cytoplasm</keyword>
<dbReference type="GO" id="GO:0052906">
    <property type="term" value="F:tRNA (guanine(37)-N1)-methyltransferase activity"/>
    <property type="evidence" value="ECO:0007669"/>
    <property type="project" value="UniProtKB-UniRule"/>
</dbReference>
<evidence type="ECO:0000259" key="18">
    <source>
        <dbReference type="Pfam" id="PF01746"/>
    </source>
</evidence>
<feature type="binding site" evidence="15 16">
    <location>
        <position position="108"/>
    </location>
    <ligand>
        <name>S-adenosyl-L-methionine</name>
        <dbReference type="ChEBI" id="CHEBI:59789"/>
    </ligand>
</feature>
<dbReference type="InterPro" id="IPR023148">
    <property type="entry name" value="tRNA_m1G_MeTrfase_C_sf"/>
</dbReference>
<dbReference type="Gene3D" id="3.40.1280.10">
    <property type="match status" value="1"/>
</dbReference>
<keyword evidence="9 15" id="KW-0808">Transferase</keyword>
<dbReference type="AlphaFoldDB" id="A0A0S8GB16"/>
<evidence type="ECO:0000256" key="7">
    <source>
        <dbReference type="ARBA" id="ARBA00022490"/>
    </source>
</evidence>
<dbReference type="PANTHER" id="PTHR46417:SF1">
    <property type="entry name" value="TRNA (GUANINE-N(1)-)-METHYLTRANSFERASE"/>
    <property type="match status" value="1"/>
</dbReference>
<evidence type="ECO:0000256" key="6">
    <source>
        <dbReference type="ARBA" id="ARBA00014679"/>
    </source>
</evidence>
<comment type="subcellular location">
    <subcellularLocation>
        <location evidence="2 15 17">Cytoplasm</location>
    </subcellularLocation>
</comment>
<evidence type="ECO:0000313" key="19">
    <source>
        <dbReference type="EMBL" id="KPK70263.1"/>
    </source>
</evidence>
<feature type="binding site" evidence="15 16">
    <location>
        <begin position="128"/>
        <end position="133"/>
    </location>
    <ligand>
        <name>S-adenosyl-L-methionine</name>
        <dbReference type="ChEBI" id="CHEBI:59789"/>
    </ligand>
</feature>
<proteinExistence type="inferred from homology"/>
<sequence>MKFDIISLFPDFFDSPFACGVLRTAIEREIIEIKITNPRDYAENGTVDDYQFGGGAGMVMKPEPLIKAVNHVTSTNSLLVALTPQGNRLEQALVRKLTAHQHIIIMCGRYKGMDERVRHVLKPFEISIGDYVLSGGEIGALVLIEAIARLLPGTLGNKDSATSDSFEENLLAPAIYTRPRTYKRRSVPHVLRSGNHKLISRWRRKDAVTKTLTRRPDLFSCATYKKGDLAILLEVLNGKKS</sequence>
<dbReference type="EMBL" id="LJUO01000098">
    <property type="protein sequence ID" value="KPK70263.1"/>
    <property type="molecule type" value="Genomic_DNA"/>
</dbReference>
<dbReference type="GO" id="GO:0002939">
    <property type="term" value="P:tRNA N1-guanine methylation"/>
    <property type="evidence" value="ECO:0007669"/>
    <property type="project" value="TreeGrafter"/>
</dbReference>
<keyword evidence="11 15" id="KW-0819">tRNA processing</keyword>
<evidence type="ECO:0000256" key="11">
    <source>
        <dbReference type="ARBA" id="ARBA00022694"/>
    </source>
</evidence>
<evidence type="ECO:0000256" key="10">
    <source>
        <dbReference type="ARBA" id="ARBA00022691"/>
    </source>
</evidence>
<keyword evidence="8 15" id="KW-0489">Methyltransferase</keyword>
<dbReference type="FunFam" id="3.40.1280.10:FF:000001">
    <property type="entry name" value="tRNA (guanine-N(1)-)-methyltransferase"/>
    <property type="match status" value="1"/>
</dbReference>
<evidence type="ECO:0000256" key="5">
    <source>
        <dbReference type="ARBA" id="ARBA00012807"/>
    </source>
</evidence>
<dbReference type="Pfam" id="PF01746">
    <property type="entry name" value="tRNA_m1G_MT"/>
    <property type="match status" value="1"/>
</dbReference>
<evidence type="ECO:0000256" key="15">
    <source>
        <dbReference type="HAMAP-Rule" id="MF_00605"/>
    </source>
</evidence>
<dbReference type="CDD" id="cd18080">
    <property type="entry name" value="TrmD-like"/>
    <property type="match status" value="1"/>
</dbReference>
<organism evidence="19 20">
    <name type="scientific">candidate division WOR_3 bacterium SM23_60</name>
    <dbReference type="NCBI Taxonomy" id="1703780"/>
    <lineage>
        <taxon>Bacteria</taxon>
        <taxon>Bacteria division WOR-3</taxon>
    </lineage>
</organism>
<evidence type="ECO:0000256" key="1">
    <source>
        <dbReference type="ARBA" id="ARBA00002634"/>
    </source>
</evidence>
<comment type="subunit">
    <text evidence="4 15 17">Homodimer.</text>
</comment>
<dbReference type="NCBIfam" id="NF000648">
    <property type="entry name" value="PRK00026.1"/>
    <property type="match status" value="1"/>
</dbReference>
<comment type="similarity">
    <text evidence="3 15 17">Belongs to the RNA methyltransferase TrmD family.</text>
</comment>
<gene>
    <name evidence="15" type="primary">trmD</name>
    <name evidence="19" type="ORF">AMJ87_09250</name>
</gene>
<dbReference type="InterPro" id="IPR016009">
    <property type="entry name" value="tRNA_MeTrfase_TRMD/TRM10"/>
</dbReference>
<dbReference type="HAMAP" id="MF_00605">
    <property type="entry name" value="TrmD"/>
    <property type="match status" value="1"/>
</dbReference>
<feature type="domain" description="tRNA methyltransferase TRMD/TRM10-type" evidence="18">
    <location>
        <begin position="1"/>
        <end position="219"/>
    </location>
</feature>